<protein>
    <submittedName>
        <fullName evidence="2">Uncharacterized protein</fullName>
    </submittedName>
</protein>
<dbReference type="AlphaFoldDB" id="A0A1B6FGJ4"/>
<gene>
    <name evidence="2" type="ORF">g.44170</name>
</gene>
<dbReference type="EMBL" id="GECZ01020440">
    <property type="protein sequence ID" value="JAS49329.1"/>
    <property type="molecule type" value="Transcribed_RNA"/>
</dbReference>
<accession>A0A1B6FGJ4</accession>
<feature type="region of interest" description="Disordered" evidence="1">
    <location>
        <begin position="1"/>
        <end position="33"/>
    </location>
</feature>
<evidence type="ECO:0000313" key="2">
    <source>
        <dbReference type="EMBL" id="JAS49329.1"/>
    </source>
</evidence>
<organism evidence="2">
    <name type="scientific">Cuerna arida</name>
    <dbReference type="NCBI Taxonomy" id="1464854"/>
    <lineage>
        <taxon>Eukaryota</taxon>
        <taxon>Metazoa</taxon>
        <taxon>Ecdysozoa</taxon>
        <taxon>Arthropoda</taxon>
        <taxon>Hexapoda</taxon>
        <taxon>Insecta</taxon>
        <taxon>Pterygota</taxon>
        <taxon>Neoptera</taxon>
        <taxon>Paraneoptera</taxon>
        <taxon>Hemiptera</taxon>
        <taxon>Auchenorrhyncha</taxon>
        <taxon>Membracoidea</taxon>
        <taxon>Cicadellidae</taxon>
        <taxon>Cicadellinae</taxon>
        <taxon>Proconiini</taxon>
        <taxon>Cuerna</taxon>
    </lineage>
</organism>
<feature type="compositionally biased region" description="Polar residues" evidence="1">
    <location>
        <begin position="9"/>
        <end position="20"/>
    </location>
</feature>
<reference evidence="2" key="1">
    <citation type="submission" date="2015-11" db="EMBL/GenBank/DDBJ databases">
        <title>De novo transcriptome assembly of four potential Pierce s Disease insect vectors from Arizona vineyards.</title>
        <authorList>
            <person name="Tassone E.E."/>
        </authorList>
    </citation>
    <scope>NUCLEOTIDE SEQUENCE</scope>
</reference>
<sequence length="115" mass="12891">MDKFVTITKKPSQNQNSCSSVKKDADLDSDTFQTDKENAKRIKLDQPGTSNINIPSRADTLLVGEPNQIKFVDISLNCEHGPKQPVVTFPRRTLAANRDRFRDHGMKNVLGLSIH</sequence>
<name>A0A1B6FGJ4_9HEMI</name>
<proteinExistence type="predicted"/>
<evidence type="ECO:0000256" key="1">
    <source>
        <dbReference type="SAM" id="MobiDB-lite"/>
    </source>
</evidence>